<gene>
    <name evidence="3" type="ORF">QRX88_16980</name>
</gene>
<accession>A0ABD4ZXC9</accession>
<dbReference type="AlphaFoldDB" id="A0ABD4ZXC9"/>
<evidence type="ECO:0000313" key="4">
    <source>
        <dbReference type="Proteomes" id="UP001241571"/>
    </source>
</evidence>
<feature type="transmembrane region" description="Helical" evidence="2">
    <location>
        <begin position="28"/>
        <end position="51"/>
    </location>
</feature>
<organism evidence="3 4">
    <name type="scientific">Enterococcus gallinarum</name>
    <dbReference type="NCBI Taxonomy" id="1353"/>
    <lineage>
        <taxon>Bacteria</taxon>
        <taxon>Bacillati</taxon>
        <taxon>Bacillota</taxon>
        <taxon>Bacilli</taxon>
        <taxon>Lactobacillales</taxon>
        <taxon>Enterococcaceae</taxon>
        <taxon>Enterococcus</taxon>
    </lineage>
</organism>
<dbReference type="EMBL" id="JASUBT010000017">
    <property type="protein sequence ID" value="MDL4937399.1"/>
    <property type="molecule type" value="Genomic_DNA"/>
</dbReference>
<dbReference type="Proteomes" id="UP001241571">
    <property type="component" value="Unassembled WGS sequence"/>
</dbReference>
<protein>
    <submittedName>
        <fullName evidence="3">Uncharacterized protein</fullName>
    </submittedName>
</protein>
<comment type="caution">
    <text evidence="3">The sequence shown here is derived from an EMBL/GenBank/DDBJ whole genome shotgun (WGS) entry which is preliminary data.</text>
</comment>
<sequence length="291" mass="33570">MENKKSRLDLLRDRVEDLSIASRRYQSLLYFAWFSFVVLAYSLMIGLNIFISDDIKIVSTKLQSELTFGNTTYVLVDREVSQQQRSATFLLGKKELDSVYEDRTWEVAVEYQDGSGDGNIETKIYQGENGFTYIQVEGLASKWAALRVELTTKSDVQQEEQQDYIVVGSSDVQTKNVAFKGETDVQILSIDYAIDQRKDAITTNEKVIKNNEEQIEKNKEKVQLLEADMVYQTEAQKTETQSSINQLDEQNRQLEATNYSTEKQNEELQEQIKMLDEKMKDQKNGLKKVVE</sequence>
<feature type="coiled-coil region" evidence="1">
    <location>
        <begin position="208"/>
        <end position="285"/>
    </location>
</feature>
<dbReference type="RefSeq" id="WP_103301229.1">
    <property type="nucleotide sequence ID" value="NZ_CP078506.1"/>
</dbReference>
<keyword evidence="2" id="KW-0472">Membrane</keyword>
<evidence type="ECO:0000256" key="2">
    <source>
        <dbReference type="SAM" id="Phobius"/>
    </source>
</evidence>
<evidence type="ECO:0000313" key="3">
    <source>
        <dbReference type="EMBL" id="MDL4937399.1"/>
    </source>
</evidence>
<keyword evidence="1" id="KW-0175">Coiled coil</keyword>
<proteinExistence type="predicted"/>
<name>A0ABD4ZXC9_ENTGA</name>
<keyword evidence="2" id="KW-0812">Transmembrane</keyword>
<evidence type="ECO:0000256" key="1">
    <source>
        <dbReference type="SAM" id="Coils"/>
    </source>
</evidence>
<reference evidence="3 4" key="1">
    <citation type="submission" date="2023-06" db="EMBL/GenBank/DDBJ databases">
        <title>Acute promotion of culturable opportunistic pathogens and persistent increase of antibiotic resistance following antibiotic exposure in mouse gut microbiota.</title>
        <authorList>
            <person name="Li L."/>
            <person name="Wang B."/>
            <person name="Sun Y."/>
            <person name="Wang M."/>
            <person name="Xu H."/>
        </authorList>
    </citation>
    <scope>NUCLEOTIDE SEQUENCE [LARGE SCALE GENOMIC DNA]</scope>
    <source>
        <strain evidence="3 4">CRI2_2</strain>
    </source>
</reference>
<keyword evidence="2" id="KW-1133">Transmembrane helix</keyword>